<evidence type="ECO:0000313" key="7">
    <source>
        <dbReference type="Proteomes" id="UP001500124"/>
    </source>
</evidence>
<comment type="caution">
    <text evidence="6">The sequence shown here is derived from an EMBL/GenBank/DDBJ whole genome shotgun (WGS) entry which is preliminary data.</text>
</comment>
<dbReference type="Pfam" id="PF12399">
    <property type="entry name" value="BCA_ABC_TP_C"/>
    <property type="match status" value="1"/>
</dbReference>
<keyword evidence="2" id="KW-0547">Nucleotide-binding</keyword>
<sequence>MTSPNTAPPSADGAPAAGGVPASPAPGPGPVLALRDVGWTVGGATIVDSVTFDVREGEFLAFIGPNGAGKSSLFNLISGINPATRGTVELDGADVTAEAAYARARRGLGRTFQTSSLWPGMTVADHVRLAAQAACGGSYRVWRRADAYADQVTRVLARTELTHRADTPADSLSHGEKRKLELAVLLVGEPRLMLLDEPMAGVSAEEVPALTELIRSLHREEGRTVLMVEHHMDVLLGLADRLAVMHHGTLLALDTPGAVMADPTVQQAYLGEAL</sequence>
<dbReference type="InterPro" id="IPR003593">
    <property type="entry name" value="AAA+_ATPase"/>
</dbReference>
<feature type="region of interest" description="Disordered" evidence="4">
    <location>
        <begin position="1"/>
        <end position="24"/>
    </location>
</feature>
<keyword evidence="3 6" id="KW-0067">ATP-binding</keyword>
<dbReference type="PROSITE" id="PS00211">
    <property type="entry name" value="ABC_TRANSPORTER_1"/>
    <property type="match status" value="1"/>
</dbReference>
<dbReference type="GO" id="GO:0005524">
    <property type="term" value="F:ATP binding"/>
    <property type="evidence" value="ECO:0007669"/>
    <property type="project" value="UniProtKB-KW"/>
</dbReference>
<dbReference type="PANTHER" id="PTHR45772">
    <property type="entry name" value="CONSERVED COMPONENT OF ABC TRANSPORTER FOR NATURAL AMINO ACIDS-RELATED"/>
    <property type="match status" value="1"/>
</dbReference>
<dbReference type="SUPFAM" id="SSF52540">
    <property type="entry name" value="P-loop containing nucleoside triphosphate hydrolases"/>
    <property type="match status" value="1"/>
</dbReference>
<proteinExistence type="predicted"/>
<name>A0ABP9JT35_9ACTN</name>
<dbReference type="Gene3D" id="3.40.50.300">
    <property type="entry name" value="P-loop containing nucleotide triphosphate hydrolases"/>
    <property type="match status" value="1"/>
</dbReference>
<dbReference type="SMART" id="SM00382">
    <property type="entry name" value="AAA"/>
    <property type="match status" value="1"/>
</dbReference>
<accession>A0ABP9JT35</accession>
<dbReference type="InterPro" id="IPR032823">
    <property type="entry name" value="BCA_ABC_TP_C"/>
</dbReference>
<evidence type="ECO:0000256" key="3">
    <source>
        <dbReference type="ARBA" id="ARBA00022840"/>
    </source>
</evidence>
<dbReference type="Pfam" id="PF00005">
    <property type="entry name" value="ABC_tran"/>
    <property type="match status" value="1"/>
</dbReference>
<dbReference type="InterPro" id="IPR003439">
    <property type="entry name" value="ABC_transporter-like_ATP-bd"/>
</dbReference>
<organism evidence="6 7">
    <name type="scientific">Streptomyces similanensis</name>
    <dbReference type="NCBI Taxonomy" id="1274988"/>
    <lineage>
        <taxon>Bacteria</taxon>
        <taxon>Bacillati</taxon>
        <taxon>Actinomycetota</taxon>
        <taxon>Actinomycetes</taxon>
        <taxon>Kitasatosporales</taxon>
        <taxon>Streptomycetaceae</taxon>
        <taxon>Streptomyces</taxon>
    </lineage>
</organism>
<evidence type="ECO:0000256" key="4">
    <source>
        <dbReference type="SAM" id="MobiDB-lite"/>
    </source>
</evidence>
<dbReference type="Proteomes" id="UP001500124">
    <property type="component" value="Unassembled WGS sequence"/>
</dbReference>
<dbReference type="InterPro" id="IPR051120">
    <property type="entry name" value="ABC_AA/LPS_Transport"/>
</dbReference>
<evidence type="ECO:0000256" key="1">
    <source>
        <dbReference type="ARBA" id="ARBA00022448"/>
    </source>
</evidence>
<evidence type="ECO:0000259" key="5">
    <source>
        <dbReference type="PROSITE" id="PS50893"/>
    </source>
</evidence>
<dbReference type="CDD" id="cd03219">
    <property type="entry name" value="ABC_Mj1267_LivG_branched"/>
    <property type="match status" value="1"/>
</dbReference>
<dbReference type="PANTHER" id="PTHR45772:SF3">
    <property type="entry name" value="ABC TRANSPORTER ATP-BINDING PROTEIN"/>
    <property type="match status" value="1"/>
</dbReference>
<dbReference type="EMBL" id="BAABKC010000002">
    <property type="protein sequence ID" value="GAA5041471.1"/>
    <property type="molecule type" value="Genomic_DNA"/>
</dbReference>
<evidence type="ECO:0000313" key="6">
    <source>
        <dbReference type="EMBL" id="GAA5041471.1"/>
    </source>
</evidence>
<feature type="compositionally biased region" description="Low complexity" evidence="4">
    <location>
        <begin position="8"/>
        <end position="22"/>
    </location>
</feature>
<gene>
    <name evidence="6" type="ORF">GCM10023336_01620</name>
</gene>
<dbReference type="PROSITE" id="PS50893">
    <property type="entry name" value="ABC_TRANSPORTER_2"/>
    <property type="match status" value="1"/>
</dbReference>
<evidence type="ECO:0000256" key="2">
    <source>
        <dbReference type="ARBA" id="ARBA00022741"/>
    </source>
</evidence>
<feature type="domain" description="ABC transporter" evidence="5">
    <location>
        <begin position="32"/>
        <end position="272"/>
    </location>
</feature>
<keyword evidence="1" id="KW-0813">Transport</keyword>
<reference evidence="7" key="1">
    <citation type="journal article" date="2019" name="Int. J. Syst. Evol. Microbiol.">
        <title>The Global Catalogue of Microorganisms (GCM) 10K type strain sequencing project: providing services to taxonomists for standard genome sequencing and annotation.</title>
        <authorList>
            <consortium name="The Broad Institute Genomics Platform"/>
            <consortium name="The Broad Institute Genome Sequencing Center for Infectious Disease"/>
            <person name="Wu L."/>
            <person name="Ma J."/>
        </authorList>
    </citation>
    <scope>NUCLEOTIDE SEQUENCE [LARGE SCALE GENOMIC DNA]</scope>
    <source>
        <strain evidence="7">JCM 18410</strain>
    </source>
</reference>
<dbReference type="RefSeq" id="WP_345666553.1">
    <property type="nucleotide sequence ID" value="NZ_BAABKC010000002.1"/>
</dbReference>
<keyword evidence="7" id="KW-1185">Reference proteome</keyword>
<protein>
    <submittedName>
        <fullName evidence="6">ABC transporter ATP-binding protein</fullName>
    </submittedName>
</protein>
<dbReference type="InterPro" id="IPR017871">
    <property type="entry name" value="ABC_transporter-like_CS"/>
</dbReference>
<dbReference type="InterPro" id="IPR027417">
    <property type="entry name" value="P-loop_NTPase"/>
</dbReference>